<feature type="compositionally biased region" description="Polar residues" evidence="1">
    <location>
        <begin position="80"/>
        <end position="99"/>
    </location>
</feature>
<keyword evidence="3" id="KW-1185">Reference proteome</keyword>
<name>A0A4Z1FEJ2_9HELO</name>
<feature type="region of interest" description="Disordered" evidence="1">
    <location>
        <begin position="177"/>
        <end position="199"/>
    </location>
</feature>
<feature type="compositionally biased region" description="Basic residues" evidence="1">
    <location>
        <begin position="44"/>
        <end position="54"/>
    </location>
</feature>
<evidence type="ECO:0000256" key="1">
    <source>
        <dbReference type="SAM" id="MobiDB-lite"/>
    </source>
</evidence>
<dbReference type="AlphaFoldDB" id="A0A4Z1FEJ2"/>
<gene>
    <name evidence="2" type="ORF">BPAE_0151g00030</name>
</gene>
<dbReference type="EMBL" id="PQXI01000151">
    <property type="protein sequence ID" value="TGO22875.1"/>
    <property type="molecule type" value="Genomic_DNA"/>
</dbReference>
<sequence>MFSRLRFKLSRVLSPDKEEGTVHEKINDVEKKIQSHRYSETKKNTHPSPKKRNRSVNSLERECCLLNLPKHDPRNDNLPLYSSTQTSRPSSGLPGQQKPSIKGKEIKNDKPPPYNLPENTSSASRCQYIRGLIDKRKAEIRTLEQQLEEEVGGAVPSFTNATLRIGESSPLHITLQREATQEEKKEGVPRTDSSSQTKGTTQDIEYYIQLCNKTRDIMIRDMKLLQDFQN</sequence>
<feature type="compositionally biased region" description="Basic and acidic residues" evidence="1">
    <location>
        <begin position="59"/>
        <end position="75"/>
    </location>
</feature>
<evidence type="ECO:0000313" key="3">
    <source>
        <dbReference type="Proteomes" id="UP000297910"/>
    </source>
</evidence>
<reference evidence="2 3" key="1">
    <citation type="submission" date="2017-12" db="EMBL/GenBank/DDBJ databases">
        <title>Comparative genomics of Botrytis spp.</title>
        <authorList>
            <person name="Valero-Jimenez C.A."/>
            <person name="Tapia P."/>
            <person name="Veloso J."/>
            <person name="Silva-Moreno E."/>
            <person name="Staats M."/>
            <person name="Valdes J.H."/>
            <person name="Van Kan J.A.L."/>
        </authorList>
    </citation>
    <scope>NUCLEOTIDE SEQUENCE [LARGE SCALE GENOMIC DNA]</scope>
    <source>
        <strain evidence="2 3">Bp0003</strain>
    </source>
</reference>
<comment type="caution">
    <text evidence="2">The sequence shown here is derived from an EMBL/GenBank/DDBJ whole genome shotgun (WGS) entry which is preliminary data.</text>
</comment>
<feature type="region of interest" description="Disordered" evidence="1">
    <location>
        <begin position="15"/>
        <end position="122"/>
    </location>
</feature>
<feature type="compositionally biased region" description="Basic and acidic residues" evidence="1">
    <location>
        <begin position="15"/>
        <end position="43"/>
    </location>
</feature>
<protein>
    <submittedName>
        <fullName evidence="2">Uncharacterized protein</fullName>
    </submittedName>
</protein>
<organism evidence="2 3">
    <name type="scientific">Botrytis paeoniae</name>
    <dbReference type="NCBI Taxonomy" id="278948"/>
    <lineage>
        <taxon>Eukaryota</taxon>
        <taxon>Fungi</taxon>
        <taxon>Dikarya</taxon>
        <taxon>Ascomycota</taxon>
        <taxon>Pezizomycotina</taxon>
        <taxon>Leotiomycetes</taxon>
        <taxon>Helotiales</taxon>
        <taxon>Sclerotiniaceae</taxon>
        <taxon>Botrytis</taxon>
    </lineage>
</organism>
<evidence type="ECO:0000313" key="2">
    <source>
        <dbReference type="EMBL" id="TGO22875.1"/>
    </source>
</evidence>
<feature type="compositionally biased region" description="Basic and acidic residues" evidence="1">
    <location>
        <begin position="179"/>
        <end position="189"/>
    </location>
</feature>
<dbReference type="Proteomes" id="UP000297910">
    <property type="component" value="Unassembled WGS sequence"/>
</dbReference>
<proteinExistence type="predicted"/>
<accession>A0A4Z1FEJ2</accession>